<dbReference type="PIRSF" id="PIRSF003085">
    <property type="entry name" value="CMAS"/>
    <property type="match status" value="1"/>
</dbReference>
<reference evidence="6 7" key="1">
    <citation type="journal article" date="2012" name="New Phytol.">
        <title>Insight into trade-off between wood decay and parasitism from the genome of a fungal forest pathogen.</title>
        <authorList>
            <person name="Olson A."/>
            <person name="Aerts A."/>
            <person name="Asiegbu F."/>
            <person name="Belbahri L."/>
            <person name="Bouzid O."/>
            <person name="Broberg A."/>
            <person name="Canback B."/>
            <person name="Coutinho P.M."/>
            <person name="Cullen D."/>
            <person name="Dalman K."/>
            <person name="Deflorio G."/>
            <person name="van Diepen L.T."/>
            <person name="Dunand C."/>
            <person name="Duplessis S."/>
            <person name="Durling M."/>
            <person name="Gonthier P."/>
            <person name="Grimwood J."/>
            <person name="Fossdal C.G."/>
            <person name="Hansson D."/>
            <person name="Henrissat B."/>
            <person name="Hietala A."/>
            <person name="Himmelstrand K."/>
            <person name="Hoffmeister D."/>
            <person name="Hogberg N."/>
            <person name="James T.Y."/>
            <person name="Karlsson M."/>
            <person name="Kohler A."/>
            <person name="Kues U."/>
            <person name="Lee Y.H."/>
            <person name="Lin Y.C."/>
            <person name="Lind M."/>
            <person name="Lindquist E."/>
            <person name="Lombard V."/>
            <person name="Lucas S."/>
            <person name="Lunden K."/>
            <person name="Morin E."/>
            <person name="Murat C."/>
            <person name="Park J."/>
            <person name="Raffaello T."/>
            <person name="Rouze P."/>
            <person name="Salamov A."/>
            <person name="Schmutz J."/>
            <person name="Solheim H."/>
            <person name="Stahlberg J."/>
            <person name="Velez H."/>
            <person name="de Vries R.P."/>
            <person name="Wiebenga A."/>
            <person name="Woodward S."/>
            <person name="Yakovlev I."/>
            <person name="Garbelotto M."/>
            <person name="Martin F."/>
            <person name="Grigoriev I.V."/>
            <person name="Stenlid J."/>
        </authorList>
    </citation>
    <scope>NUCLEOTIDE SEQUENCE [LARGE SCALE GENOMIC DNA]</scope>
    <source>
        <strain evidence="6 7">TC 32-1</strain>
    </source>
</reference>
<keyword evidence="4" id="KW-0949">S-adenosyl-L-methionine</keyword>
<accession>W4K914</accession>
<dbReference type="HOGENOM" id="CLU_026434_0_0_1"/>
<dbReference type="InterPro" id="IPR003333">
    <property type="entry name" value="CMAS"/>
</dbReference>
<evidence type="ECO:0000256" key="5">
    <source>
        <dbReference type="ARBA" id="ARBA00023098"/>
    </source>
</evidence>
<keyword evidence="5" id="KW-0443">Lipid metabolism</keyword>
<evidence type="ECO:0000256" key="1">
    <source>
        <dbReference type="ARBA" id="ARBA00010815"/>
    </source>
</evidence>
<evidence type="ECO:0000256" key="3">
    <source>
        <dbReference type="ARBA" id="ARBA00022679"/>
    </source>
</evidence>
<dbReference type="Proteomes" id="UP000030671">
    <property type="component" value="Unassembled WGS sequence"/>
</dbReference>
<dbReference type="PANTHER" id="PTHR43667:SF2">
    <property type="entry name" value="FATTY ACID C-METHYL TRANSFERASE"/>
    <property type="match status" value="1"/>
</dbReference>
<dbReference type="GO" id="GO:0008610">
    <property type="term" value="P:lipid biosynthetic process"/>
    <property type="evidence" value="ECO:0007669"/>
    <property type="project" value="InterPro"/>
</dbReference>
<dbReference type="AlphaFoldDB" id="W4K914"/>
<dbReference type="PANTHER" id="PTHR43667">
    <property type="entry name" value="CYCLOPROPANE-FATTY-ACYL-PHOSPHOLIPID SYNTHASE"/>
    <property type="match status" value="1"/>
</dbReference>
<dbReference type="OrthoDB" id="8300214at2759"/>
<gene>
    <name evidence="6" type="ORF">HETIRDRAFT_36898</name>
</gene>
<dbReference type="SUPFAM" id="SSF53335">
    <property type="entry name" value="S-adenosyl-L-methionine-dependent methyltransferases"/>
    <property type="match status" value="1"/>
</dbReference>
<evidence type="ECO:0000313" key="6">
    <source>
        <dbReference type="EMBL" id="ETW81830.1"/>
    </source>
</evidence>
<evidence type="ECO:0000313" key="7">
    <source>
        <dbReference type="Proteomes" id="UP000030671"/>
    </source>
</evidence>
<dbReference type="GO" id="GO:0008168">
    <property type="term" value="F:methyltransferase activity"/>
    <property type="evidence" value="ECO:0007669"/>
    <property type="project" value="UniProtKB-KW"/>
</dbReference>
<dbReference type="Pfam" id="PF02353">
    <property type="entry name" value="CMAS"/>
    <property type="match status" value="1"/>
</dbReference>
<dbReference type="eggNOG" id="ENOG502QSMW">
    <property type="taxonomic scope" value="Eukaryota"/>
</dbReference>
<dbReference type="Gene3D" id="3.40.50.150">
    <property type="entry name" value="Vaccinia Virus protein VP39"/>
    <property type="match status" value="1"/>
</dbReference>
<dbReference type="InterPro" id="IPR029063">
    <property type="entry name" value="SAM-dependent_MTases_sf"/>
</dbReference>
<dbReference type="EMBL" id="KI925458">
    <property type="protein sequence ID" value="ETW81830.1"/>
    <property type="molecule type" value="Genomic_DNA"/>
</dbReference>
<dbReference type="RefSeq" id="XP_009545790.1">
    <property type="nucleotide sequence ID" value="XM_009547495.1"/>
</dbReference>
<proteinExistence type="inferred from homology"/>
<sequence>MGDLGFSEAYMYGEVECDDLLPVFLIFIHNRESLQNLDSNFSWLFSLPQRLTSYRFLNTLSNSRSNISAHYDLSNDMFSGMHAPTSEMYLCPSASPPPSSPPDFNDELHAGQILKLQHITRKACILPGHRILEIGSGWGALALHIAQGVPDTQIDTLTLSAHQHSYVTQLIEKHGLEDRVRVHLMDYREIPTEWTGRFDRVVSVEMLEAVGKENYETYWSVIDHVLKEKDAVGVVQVITIPEGRFDKYEKEVDFIRKWVFPGGLLPTLSVLHATLTSATSGRLLVDSVSNIGPHYARTLREWRRRFIDNFHTIEEALRREHPGAFDGPNGQTELQVFWRKWICYFCYCEVGFTTRLLNDHVIAFTREANGAMGCNTFE</sequence>
<dbReference type="KEGG" id="hir:HETIRDRAFT_36898"/>
<organism evidence="6 7">
    <name type="scientific">Heterobasidion irregulare (strain TC 32-1)</name>
    <dbReference type="NCBI Taxonomy" id="747525"/>
    <lineage>
        <taxon>Eukaryota</taxon>
        <taxon>Fungi</taxon>
        <taxon>Dikarya</taxon>
        <taxon>Basidiomycota</taxon>
        <taxon>Agaricomycotina</taxon>
        <taxon>Agaricomycetes</taxon>
        <taxon>Russulales</taxon>
        <taxon>Bondarzewiaceae</taxon>
        <taxon>Heterobasidion</taxon>
        <taxon>Heterobasidion annosum species complex</taxon>
    </lineage>
</organism>
<dbReference type="CDD" id="cd02440">
    <property type="entry name" value="AdoMet_MTases"/>
    <property type="match status" value="1"/>
</dbReference>
<evidence type="ECO:0000256" key="2">
    <source>
        <dbReference type="ARBA" id="ARBA00022603"/>
    </source>
</evidence>
<keyword evidence="2" id="KW-0489">Methyltransferase</keyword>
<dbReference type="GO" id="GO:0032259">
    <property type="term" value="P:methylation"/>
    <property type="evidence" value="ECO:0007669"/>
    <property type="project" value="UniProtKB-KW"/>
</dbReference>
<dbReference type="GeneID" id="20671834"/>
<keyword evidence="3" id="KW-0808">Transferase</keyword>
<dbReference type="InParanoid" id="W4K914"/>
<protein>
    <submittedName>
        <fullName evidence="6">Cyclopropane-fatty-acyl-phospholipid synthase</fullName>
    </submittedName>
</protein>
<evidence type="ECO:0000256" key="4">
    <source>
        <dbReference type="ARBA" id="ARBA00022691"/>
    </source>
</evidence>
<dbReference type="InterPro" id="IPR050723">
    <property type="entry name" value="CFA/CMAS"/>
</dbReference>
<name>W4K914_HETIT</name>
<keyword evidence="7" id="KW-1185">Reference proteome</keyword>
<comment type="similarity">
    <text evidence="1">Belongs to the CFA/CMAS family.</text>
</comment>